<dbReference type="PANTHER" id="PTHR30474:SF1">
    <property type="entry name" value="PEPTIDOGLYCAN GLYCOSYLTRANSFERASE MRDB"/>
    <property type="match status" value="1"/>
</dbReference>
<protein>
    <submittedName>
        <fullName evidence="7">Cell division protein FtsW, lipid II flippase</fullName>
    </submittedName>
</protein>
<dbReference type="EMBL" id="FTNK01000010">
    <property type="protein sequence ID" value="SIR30731.1"/>
    <property type="molecule type" value="Genomic_DNA"/>
</dbReference>
<dbReference type="InterPro" id="IPR001182">
    <property type="entry name" value="FtsW/RodA"/>
</dbReference>
<feature type="transmembrane region" description="Helical" evidence="6">
    <location>
        <begin position="203"/>
        <end position="220"/>
    </location>
</feature>
<feature type="transmembrane region" description="Helical" evidence="6">
    <location>
        <begin position="118"/>
        <end position="137"/>
    </location>
</feature>
<dbReference type="RefSeq" id="WP_068579976.1">
    <property type="nucleotide sequence ID" value="NZ_FTNK01000010.1"/>
</dbReference>
<evidence type="ECO:0000256" key="5">
    <source>
        <dbReference type="ARBA" id="ARBA00023136"/>
    </source>
</evidence>
<evidence type="ECO:0000256" key="1">
    <source>
        <dbReference type="ARBA" id="ARBA00004141"/>
    </source>
</evidence>
<feature type="transmembrane region" description="Helical" evidence="6">
    <location>
        <begin position="247"/>
        <end position="266"/>
    </location>
</feature>
<feature type="transmembrane region" description="Helical" evidence="6">
    <location>
        <begin position="325"/>
        <end position="350"/>
    </location>
</feature>
<proteinExistence type="predicted"/>
<keyword evidence="7" id="KW-0132">Cell division</keyword>
<evidence type="ECO:0000256" key="4">
    <source>
        <dbReference type="ARBA" id="ARBA00022989"/>
    </source>
</evidence>
<dbReference type="Proteomes" id="UP000186666">
    <property type="component" value="Unassembled WGS sequence"/>
</dbReference>
<dbReference type="InterPro" id="IPR047928">
    <property type="entry name" value="Perm_prefix_1"/>
</dbReference>
<sequence>MIRKHEAIRAYLNDVCSRVRSQAAHRDIRHELENHLEELVLEREEDGMERDEAVLWAIRQMGSPTEVGDGLHSVHRPRMHWGLLVGVLMFVILGIIAMFAVGQAMIGGSGWQYANSKLVAICLGMVLMGFFYFFNYLKIRSVSFALYAVIIVGMILTELLGITVNGSSYWRFYFISIDWFGSSPYLLMVAAPGMIMNWKNHKWFWLLTTTTLLVVPAVLFLSFSTLSNLMLYLAGYLLLLLFMTRNWWVIGIHGIGMGLLMFLGIIKKDYPMEALFAFLNPERDPQGSGYLYRVAEESIRSAGWWGHGISEEITRAIPKIPTDNIAVFLISSFGWAFGIVILLSLVYFVGRLLQSNRAVREPYGRALGMGLAGMISFQLGYSLLMSLGLVPMVGMPFPFLSFGGSHLMIEMAVMGMVLGIYRRKDMVGSRGDLNAQRL</sequence>
<evidence type="ECO:0000256" key="3">
    <source>
        <dbReference type="ARBA" id="ARBA00022960"/>
    </source>
</evidence>
<dbReference type="GO" id="GO:0051301">
    <property type="term" value="P:cell division"/>
    <property type="evidence" value="ECO:0007669"/>
    <property type="project" value="UniProtKB-KW"/>
</dbReference>
<keyword evidence="7" id="KW-0131">Cell cycle</keyword>
<name>A0ABY1K606_9BACL</name>
<dbReference type="NCBIfam" id="NF038403">
    <property type="entry name" value="perm_prefix_1"/>
    <property type="match status" value="1"/>
</dbReference>
<evidence type="ECO:0000313" key="8">
    <source>
        <dbReference type="Proteomes" id="UP000186666"/>
    </source>
</evidence>
<feature type="transmembrane region" description="Helical" evidence="6">
    <location>
        <begin position="371"/>
        <end position="393"/>
    </location>
</feature>
<feature type="transmembrane region" description="Helical" evidence="6">
    <location>
        <begin position="226"/>
        <end position="242"/>
    </location>
</feature>
<keyword evidence="8" id="KW-1185">Reference proteome</keyword>
<evidence type="ECO:0000256" key="2">
    <source>
        <dbReference type="ARBA" id="ARBA00022692"/>
    </source>
</evidence>
<gene>
    <name evidence="7" type="ORF">SAMN05421578_110156</name>
</gene>
<feature type="transmembrane region" description="Helical" evidence="6">
    <location>
        <begin position="81"/>
        <end position="106"/>
    </location>
</feature>
<evidence type="ECO:0000256" key="6">
    <source>
        <dbReference type="SAM" id="Phobius"/>
    </source>
</evidence>
<keyword evidence="2 6" id="KW-0812">Transmembrane</keyword>
<reference evidence="7 8" key="1">
    <citation type="submission" date="2017-01" db="EMBL/GenBank/DDBJ databases">
        <authorList>
            <person name="Varghese N."/>
            <person name="Submissions S."/>
        </authorList>
    </citation>
    <scope>NUCLEOTIDE SEQUENCE [LARGE SCALE GENOMIC DNA]</scope>
    <source>
        <strain evidence="7 8">ATCC 23464</strain>
    </source>
</reference>
<dbReference type="PANTHER" id="PTHR30474">
    <property type="entry name" value="CELL CYCLE PROTEIN"/>
    <property type="match status" value="1"/>
</dbReference>
<evidence type="ECO:0000313" key="7">
    <source>
        <dbReference type="EMBL" id="SIR30731.1"/>
    </source>
</evidence>
<organism evidence="7 8">
    <name type="scientific">Paenibacillus macquariensis</name>
    <dbReference type="NCBI Taxonomy" id="948756"/>
    <lineage>
        <taxon>Bacteria</taxon>
        <taxon>Bacillati</taxon>
        <taxon>Bacillota</taxon>
        <taxon>Bacilli</taxon>
        <taxon>Bacillales</taxon>
        <taxon>Paenibacillaceae</taxon>
        <taxon>Paenibacillus</taxon>
    </lineage>
</organism>
<dbReference type="Pfam" id="PF01098">
    <property type="entry name" value="FTSW_RODA_SPOVE"/>
    <property type="match status" value="1"/>
</dbReference>
<keyword evidence="4 6" id="KW-1133">Transmembrane helix</keyword>
<accession>A0ABY1K606</accession>
<keyword evidence="5 6" id="KW-0472">Membrane</keyword>
<feature type="transmembrane region" description="Helical" evidence="6">
    <location>
        <begin position="170"/>
        <end position="191"/>
    </location>
</feature>
<comment type="caution">
    <text evidence="7">The sequence shown here is derived from an EMBL/GenBank/DDBJ whole genome shotgun (WGS) entry which is preliminary data.</text>
</comment>
<keyword evidence="3" id="KW-0133">Cell shape</keyword>
<feature type="transmembrane region" description="Helical" evidence="6">
    <location>
        <begin position="399"/>
        <end position="421"/>
    </location>
</feature>
<comment type="subcellular location">
    <subcellularLocation>
        <location evidence="1">Membrane</location>
        <topology evidence="1">Multi-pass membrane protein</topology>
    </subcellularLocation>
</comment>
<feature type="transmembrane region" description="Helical" evidence="6">
    <location>
        <begin position="144"/>
        <end position="164"/>
    </location>
</feature>